<dbReference type="GO" id="GO:0016491">
    <property type="term" value="F:oxidoreductase activity"/>
    <property type="evidence" value="ECO:0007669"/>
    <property type="project" value="InterPro"/>
</dbReference>
<comment type="caution">
    <text evidence="3">The sequence shown here is derived from an EMBL/GenBank/DDBJ whole genome shotgun (WGS) entry which is preliminary data.</text>
</comment>
<evidence type="ECO:0000256" key="1">
    <source>
        <dbReference type="ARBA" id="ARBA00023157"/>
    </source>
</evidence>
<gene>
    <name evidence="3" type="ORF">HXA33_07845</name>
</gene>
<dbReference type="InterPro" id="IPR000866">
    <property type="entry name" value="AhpC/TSA"/>
</dbReference>
<organism evidence="3 4">
    <name type="scientific">Salipaludibacillus agaradhaerens</name>
    <name type="common">Bacillus agaradhaerens</name>
    <dbReference type="NCBI Taxonomy" id="76935"/>
    <lineage>
        <taxon>Bacteria</taxon>
        <taxon>Bacillati</taxon>
        <taxon>Bacillota</taxon>
        <taxon>Bacilli</taxon>
        <taxon>Bacillales</taxon>
        <taxon>Bacillaceae</taxon>
    </lineage>
</organism>
<dbReference type="RefSeq" id="WP_257821067.1">
    <property type="nucleotide sequence ID" value="NZ_JABXYM010000001.1"/>
</dbReference>
<proteinExistence type="predicted"/>
<dbReference type="InterPro" id="IPR050553">
    <property type="entry name" value="Thioredoxin_ResA/DsbE_sf"/>
</dbReference>
<name>A0A9Q4B160_SALAG</name>
<dbReference type="EMBL" id="JABXYM010000001">
    <property type="protein sequence ID" value="MCR6096463.1"/>
    <property type="molecule type" value="Genomic_DNA"/>
</dbReference>
<dbReference type="PANTHER" id="PTHR42852:SF17">
    <property type="entry name" value="THIOREDOXIN-LIKE PROTEIN HI_1115"/>
    <property type="match status" value="1"/>
</dbReference>
<keyword evidence="1" id="KW-1015">Disulfide bond</keyword>
<protein>
    <submittedName>
        <fullName evidence="3">TlpA family protein disulfide reductase</fullName>
    </submittedName>
</protein>
<dbReference type="Proteomes" id="UP001057753">
    <property type="component" value="Unassembled WGS sequence"/>
</dbReference>
<dbReference type="InterPro" id="IPR036249">
    <property type="entry name" value="Thioredoxin-like_sf"/>
</dbReference>
<evidence type="ECO:0000259" key="2">
    <source>
        <dbReference type="PROSITE" id="PS51352"/>
    </source>
</evidence>
<sequence length="138" mass="15990">MKAPMFTLKDLNSHHHMSLNDFKGKAILLTFWVSWCPDSQRDLGYKQLLYNEIKTDDLVLLMINVTGREHKKGAGEKYYQDNHFTFPALKDEGTKVYDQFQCMSVPTTFLLNKQHIITATFHDKATLAQMIEKIGHVI</sequence>
<feature type="domain" description="Thioredoxin" evidence="2">
    <location>
        <begin position="1"/>
        <end position="138"/>
    </location>
</feature>
<dbReference type="Gene3D" id="3.40.30.10">
    <property type="entry name" value="Glutaredoxin"/>
    <property type="match status" value="1"/>
</dbReference>
<dbReference type="CDD" id="cd02966">
    <property type="entry name" value="TlpA_like_family"/>
    <property type="match status" value="1"/>
</dbReference>
<keyword evidence="4" id="KW-1185">Reference proteome</keyword>
<dbReference type="SUPFAM" id="SSF52833">
    <property type="entry name" value="Thioredoxin-like"/>
    <property type="match status" value="1"/>
</dbReference>
<dbReference type="PROSITE" id="PS51352">
    <property type="entry name" value="THIOREDOXIN_2"/>
    <property type="match status" value="1"/>
</dbReference>
<dbReference type="GO" id="GO:0016209">
    <property type="term" value="F:antioxidant activity"/>
    <property type="evidence" value="ECO:0007669"/>
    <property type="project" value="InterPro"/>
</dbReference>
<reference evidence="3" key="1">
    <citation type="submission" date="2020-06" db="EMBL/GenBank/DDBJ databases">
        <title>Insight into the genomes of haloalkaliphilic bacilli from Kenyan soda lakes.</title>
        <authorList>
            <person name="Mwirichia R."/>
            <person name="Villamizar G.C."/>
            <person name="Poehlein A."/>
            <person name="Mugweru J."/>
            <person name="Kipnyargis A."/>
            <person name="Kiplimo D."/>
            <person name="Orwa P."/>
            <person name="Daniel R."/>
        </authorList>
    </citation>
    <scope>NUCLEOTIDE SEQUENCE</scope>
    <source>
        <strain evidence="3">B1096_S55</strain>
    </source>
</reference>
<accession>A0A9Q4B160</accession>
<dbReference type="Pfam" id="PF00578">
    <property type="entry name" value="AhpC-TSA"/>
    <property type="match status" value="1"/>
</dbReference>
<evidence type="ECO:0000313" key="3">
    <source>
        <dbReference type="EMBL" id="MCR6096463.1"/>
    </source>
</evidence>
<dbReference type="InterPro" id="IPR013766">
    <property type="entry name" value="Thioredoxin_domain"/>
</dbReference>
<dbReference type="AlphaFoldDB" id="A0A9Q4B160"/>
<evidence type="ECO:0000313" key="4">
    <source>
        <dbReference type="Proteomes" id="UP001057753"/>
    </source>
</evidence>
<dbReference type="PANTHER" id="PTHR42852">
    <property type="entry name" value="THIOL:DISULFIDE INTERCHANGE PROTEIN DSBE"/>
    <property type="match status" value="1"/>
</dbReference>